<keyword evidence="4 7" id="KW-0812">Transmembrane</keyword>
<evidence type="ECO:0000313" key="10">
    <source>
        <dbReference type="Proteomes" id="UP000294830"/>
    </source>
</evidence>
<comment type="caution">
    <text evidence="9">The sequence shown here is derived from an EMBL/GenBank/DDBJ whole genome shotgun (WGS) entry which is preliminary data.</text>
</comment>
<feature type="transmembrane region" description="Helical" evidence="7">
    <location>
        <begin position="91"/>
        <end position="111"/>
    </location>
</feature>
<accession>A0A4R2EP72</accession>
<feature type="domain" description="Glycine transporter" evidence="8">
    <location>
        <begin position="92"/>
        <end position="165"/>
    </location>
</feature>
<feature type="transmembrane region" description="Helical" evidence="7">
    <location>
        <begin position="59"/>
        <end position="79"/>
    </location>
</feature>
<evidence type="ECO:0000259" key="8">
    <source>
        <dbReference type="Pfam" id="PF03458"/>
    </source>
</evidence>
<dbReference type="GO" id="GO:0005886">
    <property type="term" value="C:plasma membrane"/>
    <property type="evidence" value="ECO:0007669"/>
    <property type="project" value="UniProtKB-SubCell"/>
</dbReference>
<feature type="transmembrane region" description="Helical" evidence="7">
    <location>
        <begin position="117"/>
        <end position="137"/>
    </location>
</feature>
<dbReference type="Proteomes" id="UP000294830">
    <property type="component" value="Unassembled WGS sequence"/>
</dbReference>
<keyword evidence="6 7" id="KW-0472">Membrane</keyword>
<proteinExistence type="inferred from homology"/>
<feature type="transmembrane region" description="Helical" evidence="7">
    <location>
        <begin position="173"/>
        <end position="189"/>
    </location>
</feature>
<feature type="transmembrane region" description="Helical" evidence="7">
    <location>
        <begin position="149"/>
        <end position="167"/>
    </location>
</feature>
<keyword evidence="5 7" id="KW-1133">Transmembrane helix</keyword>
<evidence type="ECO:0000256" key="3">
    <source>
        <dbReference type="ARBA" id="ARBA00022475"/>
    </source>
</evidence>
<feature type="transmembrane region" description="Helical" evidence="7">
    <location>
        <begin position="6"/>
        <end position="23"/>
    </location>
</feature>
<feature type="domain" description="Glycine transporter" evidence="8">
    <location>
        <begin position="6"/>
        <end position="80"/>
    </location>
</feature>
<gene>
    <name evidence="9" type="ORF">CLV25_10482</name>
</gene>
<evidence type="ECO:0000256" key="2">
    <source>
        <dbReference type="ARBA" id="ARBA00008193"/>
    </source>
</evidence>
<keyword evidence="3" id="KW-1003">Cell membrane</keyword>
<dbReference type="Pfam" id="PF03458">
    <property type="entry name" value="Gly_transporter"/>
    <property type="match status" value="2"/>
</dbReference>
<evidence type="ECO:0000313" key="9">
    <source>
        <dbReference type="EMBL" id="TCN70127.1"/>
    </source>
</evidence>
<evidence type="ECO:0000256" key="1">
    <source>
        <dbReference type="ARBA" id="ARBA00004651"/>
    </source>
</evidence>
<dbReference type="AlphaFoldDB" id="A0A4R2EP72"/>
<comment type="similarity">
    <text evidence="2">Belongs to the UPF0126 family.</text>
</comment>
<name>A0A4R2EP72_9BACT</name>
<dbReference type="PANTHER" id="PTHR30506:SF3">
    <property type="entry name" value="UPF0126 INNER MEMBRANE PROTEIN YADS-RELATED"/>
    <property type="match status" value="1"/>
</dbReference>
<evidence type="ECO:0000256" key="6">
    <source>
        <dbReference type="ARBA" id="ARBA00023136"/>
    </source>
</evidence>
<dbReference type="OrthoDB" id="9791874at2"/>
<evidence type="ECO:0000256" key="7">
    <source>
        <dbReference type="SAM" id="Phobius"/>
    </source>
</evidence>
<comment type="subcellular location">
    <subcellularLocation>
        <location evidence="1">Cell membrane</location>
        <topology evidence="1">Multi-pass membrane protein</topology>
    </subcellularLocation>
</comment>
<protein>
    <submittedName>
        <fullName evidence="9">Putative membrane protein YeiH</fullName>
    </submittedName>
</protein>
<reference evidence="9 10" key="1">
    <citation type="submission" date="2019-03" db="EMBL/GenBank/DDBJ databases">
        <title>Genomic Encyclopedia of Archaeal and Bacterial Type Strains, Phase II (KMG-II): from individual species to whole genera.</title>
        <authorList>
            <person name="Goeker M."/>
        </authorList>
    </citation>
    <scope>NUCLEOTIDE SEQUENCE [LARGE SCALE GENOMIC DNA]</scope>
    <source>
        <strain evidence="9 10">RL-C</strain>
    </source>
</reference>
<sequence length="204" mass="22224">MNFFSLLDLIGTFVFAISGTIAAGEKRLDLFGAAFIGFVTAIGGGTLRDMMIGISPVSWTSSMAYLYVIILAVIITFFLKEQIFRFRRTIFLFDTIGIGVFTIIGVEKALANGINTPVAIIMGILTAVAGGVIRDTLNNEVPQIFKKEIYATACFAGAVVYILLKRFGIQTEANQVATILIIIGIRVISVKQQLGLPRMDFRAQ</sequence>
<organism evidence="9 10">
    <name type="scientific">Acetobacteroides hydrogenigenes</name>
    <dbReference type="NCBI Taxonomy" id="979970"/>
    <lineage>
        <taxon>Bacteria</taxon>
        <taxon>Pseudomonadati</taxon>
        <taxon>Bacteroidota</taxon>
        <taxon>Bacteroidia</taxon>
        <taxon>Bacteroidales</taxon>
        <taxon>Rikenellaceae</taxon>
        <taxon>Acetobacteroides</taxon>
    </lineage>
</organism>
<evidence type="ECO:0000256" key="5">
    <source>
        <dbReference type="ARBA" id="ARBA00022989"/>
    </source>
</evidence>
<dbReference type="EMBL" id="SLWB01000004">
    <property type="protein sequence ID" value="TCN70127.1"/>
    <property type="molecule type" value="Genomic_DNA"/>
</dbReference>
<feature type="transmembrane region" description="Helical" evidence="7">
    <location>
        <begin position="30"/>
        <end position="47"/>
    </location>
</feature>
<evidence type="ECO:0000256" key="4">
    <source>
        <dbReference type="ARBA" id="ARBA00022692"/>
    </source>
</evidence>
<dbReference type="InterPro" id="IPR005115">
    <property type="entry name" value="Gly_transporter"/>
</dbReference>
<dbReference type="PANTHER" id="PTHR30506">
    <property type="entry name" value="INNER MEMBRANE PROTEIN"/>
    <property type="match status" value="1"/>
</dbReference>
<keyword evidence="10" id="KW-1185">Reference proteome</keyword>